<protein>
    <recommendedName>
        <fullName evidence="10">Vacuolar protein sorting-associated protein 28 homolog</fullName>
    </recommendedName>
</protein>
<dbReference type="Gene3D" id="1.20.120.1130">
    <property type="match status" value="1"/>
</dbReference>
<keyword evidence="4 5" id="KW-0653">Protein transport</keyword>
<dbReference type="VEuPathDB" id="FungiDB:H257_05384"/>
<proteinExistence type="inferred from homology"/>
<accession>A0A6A5A4F4</accession>
<evidence type="ECO:0000256" key="1">
    <source>
        <dbReference type="ARBA" id="ARBA00004177"/>
    </source>
</evidence>
<reference evidence="8 9" key="1">
    <citation type="submission" date="2019-06" db="EMBL/GenBank/DDBJ databases">
        <title>Genomics analysis of Aphanomyces spp. identifies a new class of oomycete effector associated with host adaptation.</title>
        <authorList>
            <person name="Gaulin E."/>
        </authorList>
    </citation>
    <scope>NUCLEOTIDE SEQUENCE [LARGE SCALE GENOMIC DNA]</scope>
    <source>
        <strain evidence="8 9">E</strain>
    </source>
</reference>
<comment type="similarity">
    <text evidence="5">Belongs to the VPS28 family.</text>
</comment>
<dbReference type="SUPFAM" id="SSF140427">
    <property type="entry name" value="VPS28 C-terminal domain-like"/>
    <property type="match status" value="1"/>
</dbReference>
<evidence type="ECO:0000256" key="5">
    <source>
        <dbReference type="PROSITE-ProRule" id="PRU00642"/>
    </source>
</evidence>
<dbReference type="InterPro" id="IPR017898">
    <property type="entry name" value="VPS28_N"/>
</dbReference>
<dbReference type="InterPro" id="IPR037206">
    <property type="entry name" value="VPS28_C_sf"/>
</dbReference>
<sequence length="293" mass="32618">MALFVNTNLKNLQYYSDIGPTFQANWRERKNPILAMNNPPSYAQPPAYAYTSSGSIQVQTTVMSSSTTFAISRTSSATSISSLKPPSDVKLFESAKDRRMYEDMSDLYAIIKTTEHLETAYVRDAISPDEYTEACTKLISQYKTAETALRNAGHLVSIDAFLSHYRLDCPRAVERLVRLGVPATVVHNTTSTSVDAVNVAQTVQHFITLSDALKMNIRAVDEVQPLLSESMGSLTKVKGLPPTFDGLMKLEQRLRVLNAMRASDELDEDQTRQLSFDLEQAYTGFMSFLNKSG</sequence>
<feature type="domain" description="VPS28 N-terminal" evidence="7">
    <location>
        <begin position="78"/>
        <end position="187"/>
    </location>
</feature>
<dbReference type="PANTHER" id="PTHR12937">
    <property type="entry name" value="VACUOLAR PROTEIN SORTING 28, ISOFORM 2 VPS28"/>
    <property type="match status" value="1"/>
</dbReference>
<evidence type="ECO:0000256" key="3">
    <source>
        <dbReference type="ARBA" id="ARBA00022753"/>
    </source>
</evidence>
<dbReference type="GO" id="GO:0044877">
    <property type="term" value="F:protein-containing complex binding"/>
    <property type="evidence" value="ECO:0007669"/>
    <property type="project" value="TreeGrafter"/>
</dbReference>
<keyword evidence="3" id="KW-0967">Endosome</keyword>
<evidence type="ECO:0000256" key="4">
    <source>
        <dbReference type="ARBA" id="ARBA00022927"/>
    </source>
</evidence>
<dbReference type="PROSITE" id="PS51313">
    <property type="entry name" value="VPS28_N"/>
    <property type="match status" value="1"/>
</dbReference>
<dbReference type="PROSITE" id="PS51310">
    <property type="entry name" value="VPS28_C"/>
    <property type="match status" value="1"/>
</dbReference>
<comment type="subcellular location">
    <subcellularLocation>
        <location evidence="1">Endosome</location>
    </subcellularLocation>
</comment>
<evidence type="ECO:0000313" key="9">
    <source>
        <dbReference type="Proteomes" id="UP000469452"/>
    </source>
</evidence>
<organism evidence="8 9">
    <name type="scientific">Aphanomyces astaci</name>
    <name type="common">Crayfish plague agent</name>
    <dbReference type="NCBI Taxonomy" id="112090"/>
    <lineage>
        <taxon>Eukaryota</taxon>
        <taxon>Sar</taxon>
        <taxon>Stramenopiles</taxon>
        <taxon>Oomycota</taxon>
        <taxon>Saprolegniomycetes</taxon>
        <taxon>Saprolegniales</taxon>
        <taxon>Verrucalvaceae</taxon>
        <taxon>Aphanomyces</taxon>
    </lineage>
</organism>
<comment type="caution">
    <text evidence="8">The sequence shown here is derived from an EMBL/GenBank/DDBJ whole genome shotgun (WGS) entry which is preliminary data.</text>
</comment>
<dbReference type="InterPro" id="IPR017899">
    <property type="entry name" value="VPS28_C"/>
</dbReference>
<dbReference type="InterPro" id="IPR037202">
    <property type="entry name" value="ESCRT_assembly_dom"/>
</dbReference>
<dbReference type="Pfam" id="PF03997">
    <property type="entry name" value="VPS28"/>
    <property type="match status" value="1"/>
</dbReference>
<dbReference type="GO" id="GO:0000813">
    <property type="term" value="C:ESCRT I complex"/>
    <property type="evidence" value="ECO:0007669"/>
    <property type="project" value="InterPro"/>
</dbReference>
<dbReference type="InterPro" id="IPR007143">
    <property type="entry name" value="Vps28"/>
</dbReference>
<dbReference type="Gene3D" id="1.20.1440.200">
    <property type="match status" value="1"/>
</dbReference>
<dbReference type="InterPro" id="IPR038358">
    <property type="entry name" value="VPS28_N_sf"/>
</dbReference>
<gene>
    <name evidence="8" type="ORF">AaE_004572</name>
</gene>
<dbReference type="GO" id="GO:0043328">
    <property type="term" value="P:protein transport to vacuole involved in ubiquitin-dependent protein catabolic process via the multivesicular body sorting pathway"/>
    <property type="evidence" value="ECO:0007669"/>
    <property type="project" value="TreeGrafter"/>
</dbReference>
<dbReference type="AlphaFoldDB" id="A0A6A5A4F4"/>
<evidence type="ECO:0000259" key="6">
    <source>
        <dbReference type="PROSITE" id="PS51310"/>
    </source>
</evidence>
<keyword evidence="2 5" id="KW-0813">Transport</keyword>
<evidence type="ECO:0008006" key="10">
    <source>
        <dbReference type="Google" id="ProtNLM"/>
    </source>
</evidence>
<evidence type="ECO:0000259" key="7">
    <source>
        <dbReference type="PROSITE" id="PS51313"/>
    </source>
</evidence>
<feature type="domain" description="VPS28 C-terminal" evidence="6">
    <location>
        <begin position="194"/>
        <end position="290"/>
    </location>
</feature>
<evidence type="ECO:0000256" key="2">
    <source>
        <dbReference type="ARBA" id="ARBA00022448"/>
    </source>
</evidence>
<dbReference type="FunFam" id="1.20.120.1130:FF:000001">
    <property type="entry name" value="Vacuolar protein sorting-associated protein 28 homolog"/>
    <property type="match status" value="1"/>
</dbReference>
<name>A0A6A5A4F4_APHAT</name>
<dbReference type="PANTHER" id="PTHR12937:SF0">
    <property type="entry name" value="VACUOLAR PROTEIN SORTING-ASSOCIATED PROTEIN 28 HOMOLOG"/>
    <property type="match status" value="1"/>
</dbReference>
<dbReference type="SUPFAM" id="SSF140111">
    <property type="entry name" value="Endosomal sorting complex assembly domain"/>
    <property type="match status" value="1"/>
</dbReference>
<dbReference type="Proteomes" id="UP000469452">
    <property type="component" value="Unassembled WGS sequence"/>
</dbReference>
<evidence type="ECO:0000313" key="8">
    <source>
        <dbReference type="EMBL" id="KAF0756596.1"/>
    </source>
</evidence>
<dbReference type="EMBL" id="VJMI01010204">
    <property type="protein sequence ID" value="KAF0756596.1"/>
    <property type="molecule type" value="Genomic_DNA"/>
</dbReference>